<name>A0AAD9VWH3_9HYME</name>
<reference evidence="1" key="1">
    <citation type="submission" date="2021-08" db="EMBL/GenBank/DDBJ databases">
        <authorList>
            <person name="Misof B."/>
            <person name="Oliver O."/>
            <person name="Podsiadlowski L."/>
            <person name="Donath A."/>
            <person name="Peters R."/>
            <person name="Mayer C."/>
            <person name="Rust J."/>
            <person name="Gunkel S."/>
            <person name="Lesny P."/>
            <person name="Martin S."/>
            <person name="Oeyen J.P."/>
            <person name="Petersen M."/>
            <person name="Panagiotis P."/>
            <person name="Wilbrandt J."/>
            <person name="Tanja T."/>
        </authorList>
    </citation>
    <scope>NUCLEOTIDE SEQUENCE</scope>
    <source>
        <strain evidence="1">GBR_01_08_01A</strain>
        <tissue evidence="1">Thorax + abdomen</tissue>
    </source>
</reference>
<keyword evidence="2" id="KW-1185">Reference proteome</keyword>
<evidence type="ECO:0000313" key="2">
    <source>
        <dbReference type="Proteomes" id="UP001258017"/>
    </source>
</evidence>
<evidence type="ECO:0000313" key="1">
    <source>
        <dbReference type="EMBL" id="KAK2588662.1"/>
    </source>
</evidence>
<dbReference type="AlphaFoldDB" id="A0AAD9VWH3"/>
<dbReference type="Proteomes" id="UP001258017">
    <property type="component" value="Unassembled WGS sequence"/>
</dbReference>
<organism evidence="1 2">
    <name type="scientific">Odynerus spinipes</name>
    <dbReference type="NCBI Taxonomy" id="1348599"/>
    <lineage>
        <taxon>Eukaryota</taxon>
        <taxon>Metazoa</taxon>
        <taxon>Ecdysozoa</taxon>
        <taxon>Arthropoda</taxon>
        <taxon>Hexapoda</taxon>
        <taxon>Insecta</taxon>
        <taxon>Pterygota</taxon>
        <taxon>Neoptera</taxon>
        <taxon>Endopterygota</taxon>
        <taxon>Hymenoptera</taxon>
        <taxon>Apocrita</taxon>
        <taxon>Aculeata</taxon>
        <taxon>Vespoidea</taxon>
        <taxon>Vespidae</taxon>
        <taxon>Eumeninae</taxon>
        <taxon>Odynerus</taxon>
    </lineage>
</organism>
<accession>A0AAD9VWH3</accession>
<gene>
    <name evidence="1" type="ORF">KPH14_001563</name>
</gene>
<protein>
    <submittedName>
        <fullName evidence="1">Uncharacterized protein</fullName>
    </submittedName>
</protein>
<comment type="caution">
    <text evidence="1">The sequence shown here is derived from an EMBL/GenBank/DDBJ whole genome shotgun (WGS) entry which is preliminary data.</text>
</comment>
<dbReference type="EMBL" id="JAIFRP010000002">
    <property type="protein sequence ID" value="KAK2588662.1"/>
    <property type="molecule type" value="Genomic_DNA"/>
</dbReference>
<proteinExistence type="predicted"/>
<reference evidence="1" key="2">
    <citation type="journal article" date="2023" name="Commun. Biol.">
        <title>Intrasexual cuticular hydrocarbon dimorphism in a wasp sheds light on hydrocarbon biosynthesis genes in Hymenoptera.</title>
        <authorList>
            <person name="Moris V.C."/>
            <person name="Podsiadlowski L."/>
            <person name="Martin S."/>
            <person name="Oeyen J.P."/>
            <person name="Donath A."/>
            <person name="Petersen M."/>
            <person name="Wilbrandt J."/>
            <person name="Misof B."/>
            <person name="Liedtke D."/>
            <person name="Thamm M."/>
            <person name="Scheiner R."/>
            <person name="Schmitt T."/>
            <person name="Niehuis O."/>
        </authorList>
    </citation>
    <scope>NUCLEOTIDE SEQUENCE</scope>
    <source>
        <strain evidence="1">GBR_01_08_01A</strain>
    </source>
</reference>
<sequence>MLSVVGRLGPRPLHRRISTRALNGPHEQHVHQPTGSTSNVEDDFVRATLGTATGHLSYILGLVEGIPIGFQLGFLRVTGQEQIPIGYTGV</sequence>